<feature type="region of interest" description="Disordered" evidence="6">
    <location>
        <begin position="273"/>
        <end position="300"/>
    </location>
</feature>
<feature type="region of interest" description="Disordered" evidence="6">
    <location>
        <begin position="1"/>
        <end position="170"/>
    </location>
</feature>
<feature type="domain" description="SH3" evidence="7">
    <location>
        <begin position="491"/>
        <end position="550"/>
    </location>
</feature>
<dbReference type="PANTHER" id="PTHR14167">
    <property type="entry name" value="SH3 DOMAIN-CONTAINING"/>
    <property type="match status" value="1"/>
</dbReference>
<evidence type="ECO:0000313" key="8">
    <source>
        <dbReference type="Ensembl" id="ENSNMLP00000043953.1"/>
    </source>
</evidence>
<keyword evidence="3" id="KW-0175">Coiled coil</keyword>
<dbReference type="Ensembl" id="ENSNMLT00000048789.1">
    <property type="protein sequence ID" value="ENSNMLP00000043953.1"/>
    <property type="gene ID" value="ENSNMLG00000026631.1"/>
</dbReference>
<comment type="subcellular location">
    <subcellularLocation>
        <location evidence="1">Membrane</location>
        <topology evidence="1">Peripheral membrane protein</topology>
    </subcellularLocation>
</comment>
<evidence type="ECO:0000256" key="6">
    <source>
        <dbReference type="SAM" id="MobiDB-lite"/>
    </source>
</evidence>
<dbReference type="PRINTS" id="PR00499">
    <property type="entry name" value="P67PHOX"/>
</dbReference>
<reference evidence="8" key="2">
    <citation type="submission" date="2025-09" db="UniProtKB">
        <authorList>
            <consortium name="Ensembl"/>
        </authorList>
    </citation>
    <scope>IDENTIFICATION</scope>
</reference>
<organism evidence="8 9">
    <name type="scientific">Neogobius melanostomus</name>
    <name type="common">round goby</name>
    <dbReference type="NCBI Taxonomy" id="47308"/>
    <lineage>
        <taxon>Eukaryota</taxon>
        <taxon>Metazoa</taxon>
        <taxon>Chordata</taxon>
        <taxon>Craniata</taxon>
        <taxon>Vertebrata</taxon>
        <taxon>Euteleostomi</taxon>
        <taxon>Actinopterygii</taxon>
        <taxon>Neopterygii</taxon>
        <taxon>Teleostei</taxon>
        <taxon>Neoteleostei</taxon>
        <taxon>Acanthomorphata</taxon>
        <taxon>Gobiaria</taxon>
        <taxon>Gobiiformes</taxon>
        <taxon>Gobioidei</taxon>
        <taxon>Gobiidae</taxon>
        <taxon>Benthophilinae</taxon>
        <taxon>Neogobiini</taxon>
        <taxon>Neogobius</taxon>
    </lineage>
</organism>
<keyword evidence="2 5" id="KW-0728">SH3 domain</keyword>
<dbReference type="InterPro" id="IPR050384">
    <property type="entry name" value="Endophilin_SH3RF"/>
</dbReference>
<feature type="domain" description="SH3" evidence="7">
    <location>
        <begin position="586"/>
        <end position="645"/>
    </location>
</feature>
<dbReference type="InterPro" id="IPR036028">
    <property type="entry name" value="SH3-like_dom_sf"/>
</dbReference>
<feature type="region of interest" description="Disordered" evidence="6">
    <location>
        <begin position="232"/>
        <end position="251"/>
    </location>
</feature>
<evidence type="ECO:0000313" key="9">
    <source>
        <dbReference type="Proteomes" id="UP000694523"/>
    </source>
</evidence>
<evidence type="ECO:0000256" key="3">
    <source>
        <dbReference type="ARBA" id="ARBA00023054"/>
    </source>
</evidence>
<feature type="domain" description="SH3" evidence="7">
    <location>
        <begin position="416"/>
        <end position="475"/>
    </location>
</feature>
<feature type="compositionally biased region" description="Basic and acidic residues" evidence="6">
    <location>
        <begin position="96"/>
        <end position="108"/>
    </location>
</feature>
<sequence length="712" mass="78179">MSLRARIKAFENQADEAAQPVKPQPKSRTKPPVAAKPSGVKTPQFSVDNFYEEVCYSPPTPAPRPAQKPEGAAGNSSVTEELKAILAQHRSKPPKLTRDNSVHDEEFVKAAPTLPAKPNAKEPLEPNLNINNHNNYAAQPVYEDADENGPNNFPVKPEPTKSNYAGSRQSLTKRPTTIIVPAKGLLFQMVFRTAPLPCLSRSPWERSTHLSRATGIQSPLSHLRRLPVLRQNHRSHHGGSQPKKNSHPGVSRWARAQARADLPLRMWKPPVTPTPRLGTLHLNPSHQRPKTKPCAAPQTQPRTPALQQIHCKRHSTFIFLNFFYSIAPFCKIISVFQLQVPHAVASSDYSGSSTGELSFQKNEVLELVNAIDPNTFECQVGDRRGRVHRSNMKVITPFSAATQATPLQAGKPTGSGSGLTVEVLHDFSPENPGELGLKAGDVVTMVEQVDDEWYGGTCRGSSGFFPINYVKVLTISPRLPDRTGTTPSVNVSGPRCVAKFDFESEQSDELSFSEGDVIQLKAYVGQDWARGQLGAFSGIFPLNFVEIIQDLPPAPSQKQQQTPLRKIALPGMSKSARTKVAPPAQSGAEWVVALYDFSGNSEQDLSFEKGDRILITKHIDQEWSSGRLDGREGIFPRTFVQSKTAGQTSHQNGGAGGVRAKALYDFTSTCEEELSIKVGDIVTNVESVDNEWFLGDLRGKRALVPKNYVQVM</sequence>
<name>A0A8C6V4P2_9GOBI</name>
<dbReference type="AlphaFoldDB" id="A0A8C6V4P2"/>
<dbReference type="Pfam" id="PF14604">
    <property type="entry name" value="SH3_9"/>
    <property type="match status" value="1"/>
</dbReference>
<dbReference type="Proteomes" id="UP000694523">
    <property type="component" value="Unplaced"/>
</dbReference>
<evidence type="ECO:0000256" key="5">
    <source>
        <dbReference type="PROSITE-ProRule" id="PRU00192"/>
    </source>
</evidence>
<dbReference type="SUPFAM" id="SSF50044">
    <property type="entry name" value="SH3-domain"/>
    <property type="match status" value="5"/>
</dbReference>
<accession>A0A8C6V4P2</accession>
<dbReference type="Pfam" id="PF00018">
    <property type="entry name" value="SH3_1"/>
    <property type="match status" value="2"/>
</dbReference>
<dbReference type="Gene3D" id="2.30.30.40">
    <property type="entry name" value="SH3 Domains"/>
    <property type="match status" value="5"/>
</dbReference>
<dbReference type="InterPro" id="IPR001452">
    <property type="entry name" value="SH3_domain"/>
</dbReference>
<proteinExistence type="predicted"/>
<keyword evidence="4" id="KW-0472">Membrane</keyword>
<feature type="domain" description="SH3" evidence="7">
    <location>
        <begin position="338"/>
        <end position="397"/>
    </location>
</feature>
<dbReference type="SMART" id="SM00326">
    <property type="entry name" value="SH3"/>
    <property type="match status" value="5"/>
</dbReference>
<feature type="compositionally biased region" description="Polar residues" evidence="6">
    <location>
        <begin position="160"/>
        <end position="170"/>
    </location>
</feature>
<keyword evidence="9" id="KW-1185">Reference proteome</keyword>
<dbReference type="PRINTS" id="PR00452">
    <property type="entry name" value="SH3DOMAIN"/>
</dbReference>
<protein>
    <submittedName>
        <fullName evidence="8">SH3 domain containing 19</fullName>
    </submittedName>
</protein>
<dbReference type="PANTHER" id="PTHR14167:SF81">
    <property type="entry name" value="ENDOPHILIN-A"/>
    <property type="match status" value="1"/>
</dbReference>
<evidence type="ECO:0000256" key="4">
    <source>
        <dbReference type="ARBA" id="ARBA00023136"/>
    </source>
</evidence>
<evidence type="ECO:0000256" key="1">
    <source>
        <dbReference type="ARBA" id="ARBA00004170"/>
    </source>
</evidence>
<feature type="domain" description="SH3" evidence="7">
    <location>
        <begin position="655"/>
        <end position="712"/>
    </location>
</feature>
<dbReference type="Pfam" id="PF07653">
    <property type="entry name" value="SH3_2"/>
    <property type="match status" value="2"/>
</dbReference>
<reference evidence="8" key="1">
    <citation type="submission" date="2025-08" db="UniProtKB">
        <authorList>
            <consortium name="Ensembl"/>
        </authorList>
    </citation>
    <scope>IDENTIFICATION</scope>
</reference>
<evidence type="ECO:0000256" key="2">
    <source>
        <dbReference type="ARBA" id="ARBA00022443"/>
    </source>
</evidence>
<dbReference type="PROSITE" id="PS50002">
    <property type="entry name" value="SH3"/>
    <property type="match status" value="5"/>
</dbReference>
<evidence type="ECO:0000259" key="7">
    <source>
        <dbReference type="PROSITE" id="PS50002"/>
    </source>
</evidence>